<evidence type="ECO:0000256" key="4">
    <source>
        <dbReference type="ARBA" id="ARBA00023180"/>
    </source>
</evidence>
<comment type="catalytic activity">
    <reaction evidence="6">
        <text>L-seryl-[protein] + ATP = O-phospho-L-seryl-[protein] + ADP + H(+)</text>
        <dbReference type="Rhea" id="RHEA:17989"/>
        <dbReference type="Rhea" id="RHEA-COMP:9863"/>
        <dbReference type="Rhea" id="RHEA-COMP:11604"/>
        <dbReference type="ChEBI" id="CHEBI:15378"/>
        <dbReference type="ChEBI" id="CHEBI:29999"/>
        <dbReference type="ChEBI" id="CHEBI:30616"/>
        <dbReference type="ChEBI" id="CHEBI:83421"/>
        <dbReference type="ChEBI" id="CHEBI:456216"/>
        <dbReference type="EC" id="2.7.11.1"/>
    </reaction>
</comment>
<feature type="signal peptide" evidence="7">
    <location>
        <begin position="1"/>
        <end position="28"/>
    </location>
</feature>
<dbReference type="GO" id="GO:0016020">
    <property type="term" value="C:membrane"/>
    <property type="evidence" value="ECO:0007669"/>
    <property type="project" value="UniProtKB-SubCell"/>
</dbReference>
<name>A0A314YMT8_PRUYE</name>
<dbReference type="Pfam" id="PF14380">
    <property type="entry name" value="WAK_assoc"/>
    <property type="match status" value="1"/>
</dbReference>
<accession>A0A314YMT8</accession>
<evidence type="ECO:0000259" key="9">
    <source>
        <dbReference type="Pfam" id="PF14380"/>
    </source>
</evidence>
<dbReference type="GO" id="GO:0030247">
    <property type="term" value="F:polysaccharide binding"/>
    <property type="evidence" value="ECO:0007669"/>
    <property type="project" value="InterPro"/>
</dbReference>
<evidence type="ECO:0000256" key="3">
    <source>
        <dbReference type="ARBA" id="ARBA00022729"/>
    </source>
</evidence>
<comment type="subcellular location">
    <subcellularLocation>
        <location evidence="1">Membrane</location>
        <topology evidence="1">Single-pass membrane protein</topology>
    </subcellularLocation>
</comment>
<proteinExistence type="predicted"/>
<keyword evidence="10" id="KW-0418">Kinase</keyword>
<comment type="caution">
    <text evidence="10">The sequence shown here is derived from an EMBL/GenBank/DDBJ whole genome shotgun (WGS) entry which is preliminary data.</text>
</comment>
<keyword evidence="10" id="KW-0808">Transferase</keyword>
<dbReference type="InterPro" id="IPR025287">
    <property type="entry name" value="WAK_GUB"/>
</dbReference>
<keyword evidence="10" id="KW-0675">Receptor</keyword>
<dbReference type="OrthoDB" id="1507006at2759"/>
<evidence type="ECO:0000259" key="8">
    <source>
        <dbReference type="Pfam" id="PF13947"/>
    </source>
</evidence>
<keyword evidence="3 7" id="KW-0732">Signal</keyword>
<evidence type="ECO:0000256" key="2">
    <source>
        <dbReference type="ARBA" id="ARBA00012513"/>
    </source>
</evidence>
<comment type="catalytic activity">
    <reaction evidence="5">
        <text>L-threonyl-[protein] + ATP = O-phospho-L-threonyl-[protein] + ADP + H(+)</text>
        <dbReference type="Rhea" id="RHEA:46608"/>
        <dbReference type="Rhea" id="RHEA-COMP:11060"/>
        <dbReference type="Rhea" id="RHEA-COMP:11605"/>
        <dbReference type="ChEBI" id="CHEBI:15378"/>
        <dbReference type="ChEBI" id="CHEBI:30013"/>
        <dbReference type="ChEBI" id="CHEBI:30616"/>
        <dbReference type="ChEBI" id="CHEBI:61977"/>
        <dbReference type="ChEBI" id="CHEBI:456216"/>
        <dbReference type="EC" id="2.7.11.1"/>
    </reaction>
</comment>
<dbReference type="PANTHER" id="PTHR33138:SF72">
    <property type="entry name" value="WALL-ASSOCIATED RECEPTOR KINASE CARBOXY-TERMINAL PROTEIN"/>
    <property type="match status" value="1"/>
</dbReference>
<feature type="domain" description="Wall-associated receptor kinase C-terminal" evidence="9">
    <location>
        <begin position="154"/>
        <end position="243"/>
    </location>
</feature>
<dbReference type="PANTHER" id="PTHR33138">
    <property type="entry name" value="OS01G0690200 PROTEIN"/>
    <property type="match status" value="1"/>
</dbReference>
<evidence type="ECO:0000256" key="1">
    <source>
        <dbReference type="ARBA" id="ARBA00004167"/>
    </source>
</evidence>
<protein>
    <recommendedName>
        <fullName evidence="2">non-specific serine/threonine protein kinase</fullName>
        <ecNumber evidence="2">2.7.11.1</ecNumber>
    </recommendedName>
</protein>
<evidence type="ECO:0000313" key="10">
    <source>
        <dbReference type="EMBL" id="PQQ09292.1"/>
    </source>
</evidence>
<dbReference type="Proteomes" id="UP000250321">
    <property type="component" value="Unassembled WGS sequence"/>
</dbReference>
<evidence type="ECO:0000256" key="5">
    <source>
        <dbReference type="ARBA" id="ARBA00047899"/>
    </source>
</evidence>
<dbReference type="GO" id="GO:0004674">
    <property type="term" value="F:protein serine/threonine kinase activity"/>
    <property type="evidence" value="ECO:0007669"/>
    <property type="project" value="UniProtKB-EC"/>
</dbReference>
<keyword evidence="11" id="KW-1185">Reference proteome</keyword>
<dbReference type="Pfam" id="PF13947">
    <property type="entry name" value="GUB_WAK_bind"/>
    <property type="match status" value="1"/>
</dbReference>
<keyword evidence="4" id="KW-0325">Glycoprotein</keyword>
<dbReference type="EMBL" id="PJQY01000626">
    <property type="protein sequence ID" value="PQQ09292.1"/>
    <property type="molecule type" value="Genomic_DNA"/>
</dbReference>
<gene>
    <name evidence="10" type="ORF">Pyn_09154</name>
</gene>
<evidence type="ECO:0000256" key="6">
    <source>
        <dbReference type="ARBA" id="ARBA00048679"/>
    </source>
</evidence>
<dbReference type="AlphaFoldDB" id="A0A314YMT8"/>
<sequence length="268" mass="28646">MHTLLLQSLFPLLLITSFLLINVELSLSQYEQHTNCNEDINCGGGISLSYPFWGVNRANYCGLPGFEVKCVDNAPMINMSNINYRILKTNSSAPSVTVARQDYWQTICPQTYENTNINFSLFNYTSGLTNLNFYYGCSTSIPGLNSSSQSCDTNNDNVTYATRSPPSDPVSNGICTTGVSIPVFTTAAVALEANRTTIEEALDGGFELGLQIDNGQCNTCVGSGGTCGLNTTTGGFSCFCLDQAYASVCNATVPGALGMSVPSLVILL</sequence>
<evidence type="ECO:0000256" key="7">
    <source>
        <dbReference type="SAM" id="SignalP"/>
    </source>
</evidence>
<feature type="domain" description="Wall-associated receptor kinase galacturonan-binding" evidence="8">
    <location>
        <begin position="36"/>
        <end position="100"/>
    </location>
</feature>
<dbReference type="EC" id="2.7.11.1" evidence="2"/>
<evidence type="ECO:0000313" key="11">
    <source>
        <dbReference type="Proteomes" id="UP000250321"/>
    </source>
</evidence>
<dbReference type="STRING" id="2094558.A0A314YMT8"/>
<reference evidence="10 11" key="1">
    <citation type="submission" date="2018-02" db="EMBL/GenBank/DDBJ databases">
        <title>Draft genome of wild Prunus yedoensis var. nudiflora.</title>
        <authorList>
            <person name="Baek S."/>
            <person name="Kim J.-H."/>
            <person name="Choi K."/>
            <person name="Kim G.-B."/>
            <person name="Cho A."/>
            <person name="Jang H."/>
            <person name="Shin C.-H."/>
            <person name="Yu H.-J."/>
            <person name="Mun J.-H."/>
        </authorList>
    </citation>
    <scope>NUCLEOTIDE SEQUENCE [LARGE SCALE GENOMIC DNA]</scope>
    <source>
        <strain evidence="11">cv. Jeju island</strain>
        <tissue evidence="10">Leaf</tissue>
    </source>
</reference>
<organism evidence="10 11">
    <name type="scientific">Prunus yedoensis var. nudiflora</name>
    <dbReference type="NCBI Taxonomy" id="2094558"/>
    <lineage>
        <taxon>Eukaryota</taxon>
        <taxon>Viridiplantae</taxon>
        <taxon>Streptophyta</taxon>
        <taxon>Embryophyta</taxon>
        <taxon>Tracheophyta</taxon>
        <taxon>Spermatophyta</taxon>
        <taxon>Magnoliopsida</taxon>
        <taxon>eudicotyledons</taxon>
        <taxon>Gunneridae</taxon>
        <taxon>Pentapetalae</taxon>
        <taxon>rosids</taxon>
        <taxon>fabids</taxon>
        <taxon>Rosales</taxon>
        <taxon>Rosaceae</taxon>
        <taxon>Amygdaloideae</taxon>
        <taxon>Amygdaleae</taxon>
        <taxon>Prunus</taxon>
    </lineage>
</organism>
<feature type="chain" id="PRO_5016452915" description="non-specific serine/threonine protein kinase" evidence="7">
    <location>
        <begin position="29"/>
        <end position="268"/>
    </location>
</feature>
<dbReference type="InterPro" id="IPR032872">
    <property type="entry name" value="WAK_assoc_C"/>
</dbReference>